<dbReference type="Pfam" id="PF04055">
    <property type="entry name" value="Radical_SAM"/>
    <property type="match status" value="1"/>
</dbReference>
<name>A0A162KCW8_9BACL</name>
<reference evidence="9 10" key="1">
    <citation type="submission" date="2016-03" db="EMBL/GenBank/DDBJ databases">
        <title>Draft genome sequence of Paenibacillus glacialis DSM 22343.</title>
        <authorList>
            <person name="Shin S.-K."/>
            <person name="Yi H."/>
        </authorList>
    </citation>
    <scope>NUCLEOTIDE SEQUENCE [LARGE SCALE GENOMIC DNA]</scope>
    <source>
        <strain evidence="9 10">DSM 22343</strain>
    </source>
</reference>
<dbReference type="GO" id="GO:0016491">
    <property type="term" value="F:oxidoreductase activity"/>
    <property type="evidence" value="ECO:0007669"/>
    <property type="project" value="InterPro"/>
</dbReference>
<dbReference type="InterPro" id="IPR013785">
    <property type="entry name" value="Aldolase_TIM"/>
</dbReference>
<dbReference type="Pfam" id="PF13186">
    <property type="entry name" value="SPASM"/>
    <property type="match status" value="1"/>
</dbReference>
<keyword evidence="2" id="KW-0004">4Fe-4S</keyword>
<dbReference type="InterPro" id="IPR023885">
    <property type="entry name" value="4Fe4S-binding_SPASM_dom"/>
</dbReference>
<dbReference type="SFLD" id="SFLDG01386">
    <property type="entry name" value="main_SPASM_domain-containing"/>
    <property type="match status" value="1"/>
</dbReference>
<evidence type="ECO:0000256" key="5">
    <source>
        <dbReference type="ARBA" id="ARBA00023004"/>
    </source>
</evidence>
<dbReference type="GO" id="GO:0051539">
    <property type="term" value="F:4 iron, 4 sulfur cluster binding"/>
    <property type="evidence" value="ECO:0007669"/>
    <property type="project" value="UniProtKB-KW"/>
</dbReference>
<evidence type="ECO:0000259" key="8">
    <source>
        <dbReference type="PROSITE" id="PS51918"/>
    </source>
</evidence>
<keyword evidence="6" id="KW-0411">Iron-sulfur</keyword>
<organism evidence="9 10">
    <name type="scientific">Paenibacillus glacialis</name>
    <dbReference type="NCBI Taxonomy" id="494026"/>
    <lineage>
        <taxon>Bacteria</taxon>
        <taxon>Bacillati</taxon>
        <taxon>Bacillota</taxon>
        <taxon>Bacilli</taxon>
        <taxon>Bacillales</taxon>
        <taxon>Paenibacillaceae</taxon>
        <taxon>Paenibacillus</taxon>
    </lineage>
</organism>
<dbReference type="SFLD" id="SFLDS00029">
    <property type="entry name" value="Radical_SAM"/>
    <property type="match status" value="1"/>
</dbReference>
<dbReference type="EMBL" id="LVJH01000006">
    <property type="protein sequence ID" value="OAB44808.1"/>
    <property type="molecule type" value="Genomic_DNA"/>
</dbReference>
<evidence type="ECO:0000256" key="2">
    <source>
        <dbReference type="ARBA" id="ARBA00022485"/>
    </source>
</evidence>
<dbReference type="GO" id="GO:0046872">
    <property type="term" value="F:metal ion binding"/>
    <property type="evidence" value="ECO:0007669"/>
    <property type="project" value="UniProtKB-KW"/>
</dbReference>
<proteinExistence type="inferred from homology"/>
<dbReference type="PANTHER" id="PTHR43273">
    <property type="entry name" value="ANAEROBIC SULFATASE-MATURATING ENZYME HOMOLOG ASLB-RELATED"/>
    <property type="match status" value="1"/>
</dbReference>
<protein>
    <recommendedName>
        <fullName evidence="8">Radical SAM core domain-containing protein</fullName>
    </recommendedName>
</protein>
<dbReference type="PROSITE" id="PS01305">
    <property type="entry name" value="MOAA_NIFB_PQQE"/>
    <property type="match status" value="1"/>
</dbReference>
<dbReference type="Proteomes" id="UP000076967">
    <property type="component" value="Unassembled WGS sequence"/>
</dbReference>
<evidence type="ECO:0000256" key="6">
    <source>
        <dbReference type="ARBA" id="ARBA00023014"/>
    </source>
</evidence>
<dbReference type="PANTHER" id="PTHR43273:SF3">
    <property type="entry name" value="ANAEROBIC SULFATASE-MATURATING ENZYME HOMOLOG ASLB-RELATED"/>
    <property type="match status" value="1"/>
</dbReference>
<dbReference type="RefSeq" id="WP_068529731.1">
    <property type="nucleotide sequence ID" value="NZ_LVJH01000006.1"/>
</dbReference>
<evidence type="ECO:0000256" key="7">
    <source>
        <dbReference type="ARBA" id="ARBA00023601"/>
    </source>
</evidence>
<evidence type="ECO:0000256" key="4">
    <source>
        <dbReference type="ARBA" id="ARBA00022723"/>
    </source>
</evidence>
<sequence>MMVHIFVTNDCNLNCDYCYVASQREKKEFRVESISNLISFINRMLSLNKSEVVIFDFFGGEPLLNRECIEEIIVQAKERISVRQKYIMTTNGTLLTQKNVDYIISNNIDLSVSLDGHPNTHDKHRKFKSGMPSWNHISQNIEYLLKKIPHVTARMTFDSQTVSELYNNVKFLECEGFKIIKPIPDFFDENWSDENFEILKEQFKKLRLNSNPEIQVSLIKKRIFIQSDCSGGVDSFSINVNGDVYPCNYAVGNKDFCLGNISEFNKFELHSFHTDHSKRNECKGCAYFSSCESARCVFVNYKMTNNFHTPNGFFCSFERLISSVKTP</sequence>
<keyword evidence="4" id="KW-0479">Metal-binding</keyword>
<accession>A0A162KCW8</accession>
<dbReference type="CDD" id="cd01335">
    <property type="entry name" value="Radical_SAM"/>
    <property type="match status" value="1"/>
</dbReference>
<dbReference type="SUPFAM" id="SSF102114">
    <property type="entry name" value="Radical SAM enzymes"/>
    <property type="match status" value="1"/>
</dbReference>
<keyword evidence="10" id="KW-1185">Reference proteome</keyword>
<comment type="cofactor">
    <cofactor evidence="1">
        <name>[4Fe-4S] cluster</name>
        <dbReference type="ChEBI" id="CHEBI:49883"/>
    </cofactor>
</comment>
<dbReference type="AlphaFoldDB" id="A0A162KCW8"/>
<dbReference type="InterPro" id="IPR000385">
    <property type="entry name" value="MoaA_NifB_PqqE_Fe-S-bd_CS"/>
</dbReference>
<keyword evidence="5" id="KW-0408">Iron</keyword>
<evidence type="ECO:0000256" key="1">
    <source>
        <dbReference type="ARBA" id="ARBA00001966"/>
    </source>
</evidence>
<dbReference type="SFLD" id="SFLDG01384">
    <property type="entry name" value="thioether_bond_formation_requi"/>
    <property type="match status" value="1"/>
</dbReference>
<dbReference type="InterPro" id="IPR058240">
    <property type="entry name" value="rSAM_sf"/>
</dbReference>
<dbReference type="Gene3D" id="3.20.20.70">
    <property type="entry name" value="Aldolase class I"/>
    <property type="match status" value="1"/>
</dbReference>
<dbReference type="NCBIfam" id="TIGR04085">
    <property type="entry name" value="rSAM_more_4Fe4S"/>
    <property type="match status" value="1"/>
</dbReference>
<keyword evidence="3" id="KW-0949">S-adenosyl-L-methionine</keyword>
<dbReference type="InterPro" id="IPR023867">
    <property type="entry name" value="Sulphatase_maturase_rSAM"/>
</dbReference>
<feature type="domain" description="Radical SAM core" evidence="8">
    <location>
        <begin position="1"/>
        <end position="209"/>
    </location>
</feature>
<comment type="caution">
    <text evidence="9">The sequence shown here is derived from an EMBL/GenBank/DDBJ whole genome shotgun (WGS) entry which is preliminary data.</text>
</comment>
<evidence type="ECO:0000313" key="10">
    <source>
        <dbReference type="Proteomes" id="UP000076967"/>
    </source>
</evidence>
<evidence type="ECO:0000313" key="9">
    <source>
        <dbReference type="EMBL" id="OAB44808.1"/>
    </source>
</evidence>
<evidence type="ECO:0000256" key="3">
    <source>
        <dbReference type="ARBA" id="ARBA00022691"/>
    </source>
</evidence>
<gene>
    <name evidence="9" type="ORF">PGLA_05190</name>
</gene>
<dbReference type="PROSITE" id="PS51918">
    <property type="entry name" value="RADICAL_SAM"/>
    <property type="match status" value="1"/>
</dbReference>
<dbReference type="SFLD" id="SFLDG01067">
    <property type="entry name" value="SPASM/twitch_domain_containing"/>
    <property type="match status" value="1"/>
</dbReference>
<dbReference type="InterPro" id="IPR007197">
    <property type="entry name" value="rSAM"/>
</dbReference>
<dbReference type="STRING" id="494026.PGLA_05190"/>
<dbReference type="OrthoDB" id="9808591at2"/>
<comment type="similarity">
    <text evidence="7">Belongs to the radical SAM superfamily. Anaerobic sulfatase-maturating enzyme family.</text>
</comment>